<reference evidence="1" key="1">
    <citation type="submission" date="2021-01" db="EMBL/GenBank/DDBJ databases">
        <authorList>
            <consortium name="Genoscope - CEA"/>
            <person name="William W."/>
        </authorList>
    </citation>
    <scope>NUCLEOTIDE SEQUENCE</scope>
</reference>
<dbReference type="Proteomes" id="UP000692954">
    <property type="component" value="Unassembled WGS sequence"/>
</dbReference>
<accession>A0A8S1JTD0</accession>
<evidence type="ECO:0000313" key="1">
    <source>
        <dbReference type="EMBL" id="CAD8045511.1"/>
    </source>
</evidence>
<proteinExistence type="predicted"/>
<name>A0A8S1JTD0_9CILI</name>
<sequence length="96" mass="11405">MSEQLKNNSYGYLMLEFSNFHGLTAQKLYNEEIDIPRVVKQPKRKHITSVLDGIQTQENQLREEAVINWVKIIFKRLVQMRIIHEILIIPLLVLIY</sequence>
<organism evidence="1 2">
    <name type="scientific">Paramecium sonneborni</name>
    <dbReference type="NCBI Taxonomy" id="65129"/>
    <lineage>
        <taxon>Eukaryota</taxon>
        <taxon>Sar</taxon>
        <taxon>Alveolata</taxon>
        <taxon>Ciliophora</taxon>
        <taxon>Intramacronucleata</taxon>
        <taxon>Oligohymenophorea</taxon>
        <taxon>Peniculida</taxon>
        <taxon>Parameciidae</taxon>
        <taxon>Paramecium</taxon>
    </lineage>
</organism>
<dbReference type="EMBL" id="CAJJDN010000001">
    <property type="protein sequence ID" value="CAD8045511.1"/>
    <property type="molecule type" value="Genomic_DNA"/>
</dbReference>
<gene>
    <name evidence="1" type="ORF">PSON_ATCC_30995.1.T0010084</name>
</gene>
<keyword evidence="2" id="KW-1185">Reference proteome</keyword>
<protein>
    <submittedName>
        <fullName evidence="1">Uncharacterized protein</fullName>
    </submittedName>
</protein>
<evidence type="ECO:0000313" key="2">
    <source>
        <dbReference type="Proteomes" id="UP000692954"/>
    </source>
</evidence>
<comment type="caution">
    <text evidence="1">The sequence shown here is derived from an EMBL/GenBank/DDBJ whole genome shotgun (WGS) entry which is preliminary data.</text>
</comment>
<dbReference type="AlphaFoldDB" id="A0A8S1JTD0"/>